<dbReference type="PANTHER" id="PTHR11106:SF27">
    <property type="entry name" value="MACRO DOMAIN-CONTAINING PROTEIN"/>
    <property type="match status" value="1"/>
</dbReference>
<dbReference type="EMBL" id="CP016757">
    <property type="protein sequence ID" value="ANZ44001.1"/>
    <property type="molecule type" value="Genomic_DNA"/>
</dbReference>
<dbReference type="Proteomes" id="UP000093044">
    <property type="component" value="Chromosome"/>
</dbReference>
<proteinExistence type="predicted"/>
<sequence>MAFEIIHGDITKVKADAIVNAANTSLRAGGGVCGAIFAAAGAEDLTRACEAVGGVATGAAVVTPGFALPAKYIIHTAGPVWHGGGAGEPELLASCYKSSLKLAAEKGCRSVAFPLISAGIFGYPKDEAMRVAEASIREFLREDDDMRVMLVLFAG</sequence>
<feature type="domain" description="Macro" evidence="1">
    <location>
        <begin position="1"/>
        <end position="155"/>
    </location>
</feature>
<evidence type="ECO:0000313" key="3">
    <source>
        <dbReference type="Proteomes" id="UP000093044"/>
    </source>
</evidence>
<dbReference type="STRING" id="1197717.BED41_02170"/>
<name>A0A1B2I1Z3_9BACT</name>
<dbReference type="PROSITE" id="PS51154">
    <property type="entry name" value="MACRO"/>
    <property type="match status" value="1"/>
</dbReference>
<dbReference type="Gene3D" id="3.40.220.10">
    <property type="entry name" value="Leucine Aminopeptidase, subunit E, domain 1"/>
    <property type="match status" value="1"/>
</dbReference>
<dbReference type="KEGG" id="cpor:BED41_02170"/>
<dbReference type="PANTHER" id="PTHR11106">
    <property type="entry name" value="GANGLIOSIDE INDUCED DIFFERENTIATION ASSOCIATED PROTEIN 2-RELATED"/>
    <property type="match status" value="1"/>
</dbReference>
<dbReference type="OrthoDB" id="6194521at2"/>
<reference evidence="2" key="1">
    <citation type="submission" date="2016-08" db="EMBL/GenBank/DDBJ databases">
        <title>Complete genome of Cloacibacillus porcorum.</title>
        <authorList>
            <person name="Looft T."/>
            <person name="Bayles D.O."/>
            <person name="Alt D.P."/>
        </authorList>
    </citation>
    <scope>NUCLEOTIDE SEQUENCE [LARGE SCALE GENOMIC DNA]</scope>
    <source>
        <strain evidence="2">CL-84</strain>
    </source>
</reference>
<gene>
    <name evidence="2" type="ORF">BED41_02170</name>
</gene>
<evidence type="ECO:0000259" key="1">
    <source>
        <dbReference type="PROSITE" id="PS51154"/>
    </source>
</evidence>
<dbReference type="InterPro" id="IPR002589">
    <property type="entry name" value="Macro_dom"/>
</dbReference>
<organism evidence="2 3">
    <name type="scientific">Cloacibacillus porcorum</name>
    <dbReference type="NCBI Taxonomy" id="1197717"/>
    <lineage>
        <taxon>Bacteria</taxon>
        <taxon>Thermotogati</taxon>
        <taxon>Synergistota</taxon>
        <taxon>Synergistia</taxon>
        <taxon>Synergistales</taxon>
        <taxon>Synergistaceae</taxon>
        <taxon>Cloacibacillus</taxon>
    </lineage>
</organism>
<dbReference type="Pfam" id="PF01661">
    <property type="entry name" value="Macro"/>
    <property type="match status" value="1"/>
</dbReference>
<accession>A0A1B2I1Z3</accession>
<dbReference type="SMART" id="SM00506">
    <property type="entry name" value="A1pp"/>
    <property type="match status" value="1"/>
</dbReference>
<keyword evidence="3" id="KW-1185">Reference proteome</keyword>
<dbReference type="RefSeq" id="WP_066742523.1">
    <property type="nucleotide sequence ID" value="NZ_CP016757.1"/>
</dbReference>
<evidence type="ECO:0000313" key="2">
    <source>
        <dbReference type="EMBL" id="ANZ44001.1"/>
    </source>
</evidence>
<dbReference type="GeneID" id="83056655"/>
<dbReference type="SUPFAM" id="SSF52949">
    <property type="entry name" value="Macro domain-like"/>
    <property type="match status" value="1"/>
</dbReference>
<dbReference type="InterPro" id="IPR043472">
    <property type="entry name" value="Macro_dom-like"/>
</dbReference>
<dbReference type="AlphaFoldDB" id="A0A1B2I1Z3"/>
<protein>
    <submittedName>
        <fullName evidence="2">RNase III inhibitor</fullName>
    </submittedName>
</protein>
<dbReference type="CDD" id="cd02908">
    <property type="entry name" value="Macro_OAADPr_deacetylase"/>
    <property type="match status" value="1"/>
</dbReference>